<sequence>MAASNSSSSSSTARSKRKSKEKSSPLPKDQVDVTGINPDPSLDPQPPEEDEEEQGITRCVCGSTGEDDPDAGEFMVQCETCKVWQHGLCMGYESEDQLHEDDYYCEQCRPDLHTDLLKKLSRKARQSSTNSHHTGPPTSSRKSRSHSPSHLKQPSKRRNTMNSAFDENLKQVLEATAPEAGAGHDTGSVTSQGGPNEPEETTEPAPSTNNRKKRKQMDSESISTNTKKRTRSESSTPDQAVLPNIPAEDPTPPVKTTPAPAQPTRGTGRSRRGGGRKAAASTHDSPAIMDPEGQTQAPAPKRGNGRSKAAGGAKRPPQSTISGQASNPHEIITRRGQTNGSGTAPESSRAYRNSHAFVVSQQSFYPSWNLPDYLAHLEEMLPTEVPRRLEIQSSGRGETIEERGVKVKWPSKRMSVIDMNKRVRALVEWVGREQASASDRARRREAEMNGESAASADVSLDKKLSSMTEMEGLMEELINFQERFGPGVKVRDRERRTATTVS</sequence>
<feature type="compositionally biased region" description="Low complexity" evidence="5">
    <location>
        <begin position="256"/>
        <end position="267"/>
    </location>
</feature>
<feature type="compositionally biased region" description="Basic residues" evidence="5">
    <location>
        <begin position="141"/>
        <end position="159"/>
    </location>
</feature>
<dbReference type="InterPro" id="IPR011011">
    <property type="entry name" value="Znf_FYVE_PHD"/>
</dbReference>
<organism evidence="7 8">
    <name type="scientific">Tetrapyrgos nigripes</name>
    <dbReference type="NCBI Taxonomy" id="182062"/>
    <lineage>
        <taxon>Eukaryota</taxon>
        <taxon>Fungi</taxon>
        <taxon>Dikarya</taxon>
        <taxon>Basidiomycota</taxon>
        <taxon>Agaricomycotina</taxon>
        <taxon>Agaricomycetes</taxon>
        <taxon>Agaricomycetidae</taxon>
        <taxon>Agaricales</taxon>
        <taxon>Marasmiineae</taxon>
        <taxon>Marasmiaceae</taxon>
        <taxon>Tetrapyrgos</taxon>
    </lineage>
</organism>
<evidence type="ECO:0000313" key="7">
    <source>
        <dbReference type="EMBL" id="KAF5355314.1"/>
    </source>
</evidence>
<evidence type="ECO:0000256" key="4">
    <source>
        <dbReference type="PROSITE-ProRule" id="PRU00146"/>
    </source>
</evidence>
<feature type="region of interest" description="Disordered" evidence="5">
    <location>
        <begin position="1"/>
        <end position="66"/>
    </location>
</feature>
<evidence type="ECO:0000256" key="1">
    <source>
        <dbReference type="ARBA" id="ARBA00022723"/>
    </source>
</evidence>
<feature type="region of interest" description="Disordered" evidence="5">
    <location>
        <begin position="119"/>
        <end position="348"/>
    </location>
</feature>
<proteinExistence type="predicted"/>
<protein>
    <recommendedName>
        <fullName evidence="6">PHD-type domain-containing protein</fullName>
    </recommendedName>
</protein>
<dbReference type="GO" id="GO:0008270">
    <property type="term" value="F:zinc ion binding"/>
    <property type="evidence" value="ECO:0007669"/>
    <property type="project" value="UniProtKB-KW"/>
</dbReference>
<name>A0A8H5D8U9_9AGAR</name>
<dbReference type="InterPro" id="IPR019786">
    <property type="entry name" value="Zinc_finger_PHD-type_CS"/>
</dbReference>
<dbReference type="InterPro" id="IPR013083">
    <property type="entry name" value="Znf_RING/FYVE/PHD"/>
</dbReference>
<dbReference type="Pfam" id="PF00628">
    <property type="entry name" value="PHD"/>
    <property type="match status" value="1"/>
</dbReference>
<dbReference type="OrthoDB" id="79252at2759"/>
<evidence type="ECO:0000313" key="8">
    <source>
        <dbReference type="Proteomes" id="UP000559256"/>
    </source>
</evidence>
<gene>
    <name evidence="7" type="ORF">D9758_006014</name>
</gene>
<dbReference type="PROSITE" id="PS50016">
    <property type="entry name" value="ZF_PHD_2"/>
    <property type="match status" value="1"/>
</dbReference>
<dbReference type="EMBL" id="JAACJM010000057">
    <property type="protein sequence ID" value="KAF5355314.1"/>
    <property type="molecule type" value="Genomic_DNA"/>
</dbReference>
<feature type="region of interest" description="Disordered" evidence="5">
    <location>
        <begin position="436"/>
        <end position="460"/>
    </location>
</feature>
<dbReference type="PROSITE" id="PS01359">
    <property type="entry name" value="ZF_PHD_1"/>
    <property type="match status" value="1"/>
</dbReference>
<dbReference type="PANTHER" id="PTHR47793">
    <property type="entry name" value="HISTONE DEACETYLASE COMPLEX SUBUNIT CTI6"/>
    <property type="match status" value="1"/>
</dbReference>
<dbReference type="InterPro" id="IPR053051">
    <property type="entry name" value="HDAC_complex_subunit"/>
</dbReference>
<dbReference type="InterPro" id="IPR019787">
    <property type="entry name" value="Znf_PHD-finger"/>
</dbReference>
<keyword evidence="3" id="KW-0862">Zinc</keyword>
<accession>A0A8H5D8U9</accession>
<comment type="caution">
    <text evidence="7">The sequence shown here is derived from an EMBL/GenBank/DDBJ whole genome shotgun (WGS) entry which is preliminary data.</text>
</comment>
<feature type="domain" description="PHD-type" evidence="6">
    <location>
        <begin position="56"/>
        <end position="111"/>
    </location>
</feature>
<evidence type="ECO:0000256" key="3">
    <source>
        <dbReference type="ARBA" id="ARBA00022833"/>
    </source>
</evidence>
<reference evidence="7 8" key="1">
    <citation type="journal article" date="2020" name="ISME J.">
        <title>Uncovering the hidden diversity of litter-decomposition mechanisms in mushroom-forming fungi.</title>
        <authorList>
            <person name="Floudas D."/>
            <person name="Bentzer J."/>
            <person name="Ahren D."/>
            <person name="Johansson T."/>
            <person name="Persson P."/>
            <person name="Tunlid A."/>
        </authorList>
    </citation>
    <scope>NUCLEOTIDE SEQUENCE [LARGE SCALE GENOMIC DNA]</scope>
    <source>
        <strain evidence="7 8">CBS 291.85</strain>
    </source>
</reference>
<evidence type="ECO:0000256" key="5">
    <source>
        <dbReference type="SAM" id="MobiDB-lite"/>
    </source>
</evidence>
<dbReference type="SMART" id="SM00249">
    <property type="entry name" value="PHD"/>
    <property type="match status" value="1"/>
</dbReference>
<feature type="compositionally biased region" description="Low complexity" evidence="5">
    <location>
        <begin position="1"/>
        <end position="13"/>
    </location>
</feature>
<feature type="compositionally biased region" description="Polar residues" evidence="5">
    <location>
        <begin position="335"/>
        <end position="346"/>
    </location>
</feature>
<dbReference type="Proteomes" id="UP000559256">
    <property type="component" value="Unassembled WGS sequence"/>
</dbReference>
<dbReference type="InterPro" id="IPR001965">
    <property type="entry name" value="Znf_PHD"/>
</dbReference>
<dbReference type="Gene3D" id="3.30.40.10">
    <property type="entry name" value="Zinc/RING finger domain, C3HC4 (zinc finger)"/>
    <property type="match status" value="1"/>
</dbReference>
<evidence type="ECO:0000256" key="2">
    <source>
        <dbReference type="ARBA" id="ARBA00022771"/>
    </source>
</evidence>
<keyword evidence="8" id="KW-1185">Reference proteome</keyword>
<evidence type="ECO:0000259" key="6">
    <source>
        <dbReference type="PROSITE" id="PS50016"/>
    </source>
</evidence>
<dbReference type="SUPFAM" id="SSF57903">
    <property type="entry name" value="FYVE/PHD zinc finger"/>
    <property type="match status" value="1"/>
</dbReference>
<dbReference type="AlphaFoldDB" id="A0A8H5D8U9"/>
<keyword evidence="2 4" id="KW-0863">Zinc-finger</keyword>
<keyword evidence="1" id="KW-0479">Metal-binding</keyword>
<feature type="compositionally biased region" description="Polar residues" evidence="5">
    <location>
        <begin position="317"/>
        <end position="327"/>
    </location>
</feature>
<dbReference type="PANTHER" id="PTHR47793:SF1">
    <property type="entry name" value="HISTONE DEACETYLASE COMPLEX SUBUNIT CTI6"/>
    <property type="match status" value="1"/>
</dbReference>